<dbReference type="GO" id="GO:0003700">
    <property type="term" value="F:DNA-binding transcription factor activity"/>
    <property type="evidence" value="ECO:0007669"/>
    <property type="project" value="InterPro"/>
</dbReference>
<evidence type="ECO:0000256" key="2">
    <source>
        <dbReference type="ARBA" id="ARBA00007794"/>
    </source>
</evidence>
<keyword evidence="11" id="KW-0010">Activator</keyword>
<keyword evidence="9" id="KW-0805">Transcription regulation</keyword>
<dbReference type="InterPro" id="IPR000427">
    <property type="entry name" value="Papillomavirus_E2_C"/>
</dbReference>
<keyword evidence="12" id="KW-0804">Transcription</keyword>
<evidence type="ECO:0000259" key="14">
    <source>
        <dbReference type="Pfam" id="PF00508"/>
    </source>
</evidence>
<dbReference type="Pfam" id="PF00511">
    <property type="entry name" value="PPV_E2_C"/>
    <property type="match status" value="1"/>
</dbReference>
<protein>
    <recommendedName>
        <fullName evidence="3">Protein E8^E2C</fullName>
    </recommendedName>
</protein>
<feature type="compositionally biased region" description="Basic and acidic residues" evidence="13">
    <location>
        <begin position="210"/>
        <end position="219"/>
    </location>
</feature>
<evidence type="ECO:0000256" key="11">
    <source>
        <dbReference type="ARBA" id="ARBA00023159"/>
    </source>
</evidence>
<keyword evidence="5" id="KW-0244">Early protein</keyword>
<keyword evidence="4" id="KW-0678">Repressor</keyword>
<keyword evidence="7" id="KW-1048">Host nucleus</keyword>
<dbReference type="GO" id="GO:0006275">
    <property type="term" value="P:regulation of DNA replication"/>
    <property type="evidence" value="ECO:0007669"/>
    <property type="project" value="InterPro"/>
</dbReference>
<dbReference type="GO" id="GO:0003677">
    <property type="term" value="F:DNA binding"/>
    <property type="evidence" value="ECO:0007669"/>
    <property type="project" value="UniProtKB-KW"/>
</dbReference>
<name>A0AAE5YMN4_9PAPI</name>
<evidence type="ECO:0000256" key="8">
    <source>
        <dbReference type="ARBA" id="ARBA00022705"/>
    </source>
</evidence>
<evidence type="ECO:0000256" key="5">
    <source>
        <dbReference type="ARBA" id="ARBA00022518"/>
    </source>
</evidence>
<evidence type="ECO:0000259" key="15">
    <source>
        <dbReference type="Pfam" id="PF00511"/>
    </source>
</evidence>
<keyword evidence="10" id="KW-0238">DNA-binding</keyword>
<dbReference type="InterPro" id="IPR042504">
    <property type="entry name" value="Regulatory_protein_E2_N_2"/>
</dbReference>
<accession>A0AAE5YMN4</accession>
<dbReference type="SUPFAM" id="SSF51332">
    <property type="entry name" value="E2 regulatory, transactivation domain"/>
    <property type="match status" value="1"/>
</dbReference>
<dbReference type="EMBL" id="MK620304">
    <property type="protein sequence ID" value="QBR99477.1"/>
    <property type="molecule type" value="Genomic_DNA"/>
</dbReference>
<dbReference type="InterPro" id="IPR035975">
    <property type="entry name" value="E2/EBNA1_C_sf"/>
</dbReference>
<dbReference type="Proteomes" id="UP001229591">
    <property type="component" value="Segment"/>
</dbReference>
<dbReference type="Gene3D" id="3.30.70.330">
    <property type="match status" value="1"/>
</dbReference>
<dbReference type="GO" id="GO:0006260">
    <property type="term" value="P:DNA replication"/>
    <property type="evidence" value="ECO:0007669"/>
    <property type="project" value="UniProtKB-KW"/>
</dbReference>
<keyword evidence="8" id="KW-0235">DNA replication</keyword>
<gene>
    <name evidence="16" type="primary">E2</name>
</gene>
<dbReference type="InterPro" id="IPR012677">
    <property type="entry name" value="Nucleotide-bd_a/b_plait_sf"/>
</dbReference>
<dbReference type="Pfam" id="PF00508">
    <property type="entry name" value="PPV_E2_N"/>
    <property type="match status" value="1"/>
</dbReference>
<evidence type="ECO:0000256" key="1">
    <source>
        <dbReference type="ARBA" id="ARBA00004147"/>
    </source>
</evidence>
<evidence type="ECO:0000256" key="12">
    <source>
        <dbReference type="ARBA" id="ARBA00023163"/>
    </source>
</evidence>
<evidence type="ECO:0000313" key="17">
    <source>
        <dbReference type="Proteomes" id="UP001229591"/>
    </source>
</evidence>
<evidence type="ECO:0000256" key="3">
    <source>
        <dbReference type="ARBA" id="ARBA00017237"/>
    </source>
</evidence>
<dbReference type="Gene3D" id="2.170.200.10">
    <property type="entry name" value="Papillomavirus E2 early protein domain"/>
    <property type="match status" value="1"/>
</dbReference>
<feature type="domain" description="Papillomavirus E2 N-terminal" evidence="14">
    <location>
        <begin position="5"/>
        <end position="181"/>
    </location>
</feature>
<sequence length="378" mass="42958">MANLQNLQRTLEELQEQESSILEKEHTCLQDVVKYWQTVKRIQLLFVAAAKQHVKYIGLQRVPQVASSEAQAKDAIHMLLLAEAMQHSPYGRLPWTVEDFNPMLYKTPPEGLKRGGRNVRVQFCGDPETEGTYTYWGHYYTYDAISATWHEARGGMDTVGLWYQEGGSRVYHTRWEDEGRKVCGGAGAITWTFPTRDEVDTVAPPLQTPPRHESTRLDDTPTPPELTRYSPDEPEHHRPPAKRPARRTPGNARKGTKRIRGPGPSPIAPRDVGAVHHTIHRQGRGNPLQRLLDDAADPVALCFEGRTPQLKTIRHRITHGNYRVGRISTTWRWVGVNGEDKSKMLVTFDTDSDRGRFMQEFRTGASGVRLFHVNLFGL</sequence>
<dbReference type="SUPFAM" id="SSF54957">
    <property type="entry name" value="Viral DNA-binding domain"/>
    <property type="match status" value="1"/>
</dbReference>
<dbReference type="Gene3D" id="1.10.287.30">
    <property type="entry name" value="E2 (early) protein, N terminal domain, subdomain 1"/>
    <property type="match status" value="1"/>
</dbReference>
<organism evidence="16 17">
    <name type="scientific">Gull papillomavirus 1</name>
    <dbReference type="NCBI Taxonomy" id="2562547"/>
    <lineage>
        <taxon>Viruses</taxon>
        <taxon>Monodnaviria</taxon>
        <taxon>Shotokuvirae</taxon>
        <taxon>Cossaviricota</taxon>
        <taxon>Papovaviricetes</taxon>
        <taxon>Zurhausenvirales</taxon>
        <taxon>Papillomaviridae</taxon>
    </lineage>
</organism>
<dbReference type="GO" id="GO:0042025">
    <property type="term" value="C:host cell nucleus"/>
    <property type="evidence" value="ECO:0007669"/>
    <property type="project" value="UniProtKB-SubCell"/>
</dbReference>
<comment type="similarity">
    <text evidence="2">Belongs to the papillomaviridae E8^E2C protein family.</text>
</comment>
<dbReference type="GO" id="GO:0016032">
    <property type="term" value="P:viral process"/>
    <property type="evidence" value="ECO:0007669"/>
    <property type="project" value="InterPro"/>
</dbReference>
<reference evidence="16" key="1">
    <citation type="journal article" date="2019" name="Front. Microbiol.">
        <title>New Insight Into Avian Papillomavirus Ecology and Evolution From Characterization of Novel Wild Bird Papillomaviruses.</title>
        <authorList>
            <person name="Canuti M."/>
            <person name="Munro H.J."/>
            <person name="Robertson G.J."/>
            <person name="Kroyer A."/>
            <person name="Roul S."/>
            <person name="Ojkic D."/>
            <person name="Whitney H."/>
            <person name="Lang A.S."/>
        </authorList>
    </citation>
    <scope>NUCLEOTIDE SEQUENCE</scope>
    <source>
        <strain evidence="16">NL15_B30</strain>
    </source>
</reference>
<evidence type="ECO:0000256" key="6">
    <source>
        <dbReference type="ARBA" id="ARBA00022553"/>
    </source>
</evidence>
<proteinExistence type="inferred from homology"/>
<dbReference type="InterPro" id="IPR036050">
    <property type="entry name" value="Regulatory_protein_E2_N"/>
</dbReference>
<evidence type="ECO:0000256" key="9">
    <source>
        <dbReference type="ARBA" id="ARBA00023015"/>
    </source>
</evidence>
<dbReference type="InterPro" id="IPR042503">
    <property type="entry name" value="Regulatory_protein_E2_N_1"/>
</dbReference>
<comment type="subcellular location">
    <subcellularLocation>
        <location evidence="1">Host nucleus</location>
    </subcellularLocation>
</comment>
<feature type="region of interest" description="Disordered" evidence="13">
    <location>
        <begin position="195"/>
        <end position="271"/>
    </location>
</feature>
<keyword evidence="6" id="KW-0597">Phosphoprotein</keyword>
<evidence type="ECO:0000256" key="4">
    <source>
        <dbReference type="ARBA" id="ARBA00022491"/>
    </source>
</evidence>
<evidence type="ECO:0000256" key="7">
    <source>
        <dbReference type="ARBA" id="ARBA00022562"/>
    </source>
</evidence>
<dbReference type="InterPro" id="IPR001866">
    <property type="entry name" value="PPV_E2_N"/>
</dbReference>
<feature type="domain" description="Papillomavirus E2 C-terminal" evidence="15">
    <location>
        <begin position="301"/>
        <end position="375"/>
    </location>
</feature>
<evidence type="ECO:0000313" key="16">
    <source>
        <dbReference type="EMBL" id="QBR99477.1"/>
    </source>
</evidence>
<evidence type="ECO:0000256" key="10">
    <source>
        <dbReference type="ARBA" id="ARBA00023125"/>
    </source>
</evidence>
<evidence type="ECO:0000256" key="13">
    <source>
        <dbReference type="SAM" id="MobiDB-lite"/>
    </source>
</evidence>